<feature type="region of interest" description="Disordered" evidence="6">
    <location>
        <begin position="262"/>
        <end position="283"/>
    </location>
</feature>
<keyword evidence="2 4" id="KW-0863">Zinc-finger</keyword>
<evidence type="ECO:0000256" key="4">
    <source>
        <dbReference type="PROSITE-ProRule" id="PRU00175"/>
    </source>
</evidence>
<feature type="domain" description="RING-type" evidence="7">
    <location>
        <begin position="60"/>
        <end position="106"/>
    </location>
</feature>
<protein>
    <recommendedName>
        <fullName evidence="7">RING-type domain-containing protein</fullName>
    </recommendedName>
</protein>
<evidence type="ECO:0000256" key="1">
    <source>
        <dbReference type="ARBA" id="ARBA00022723"/>
    </source>
</evidence>
<reference evidence="8" key="1">
    <citation type="submission" date="2023-10" db="EMBL/GenBank/DDBJ databases">
        <title>Genome assembly of Pristionchus species.</title>
        <authorList>
            <person name="Yoshida K."/>
            <person name="Sommer R.J."/>
        </authorList>
    </citation>
    <scope>NUCLEOTIDE SEQUENCE</scope>
    <source>
        <strain evidence="8">RS0144</strain>
    </source>
</reference>
<keyword evidence="9" id="KW-1185">Reference proteome</keyword>
<feature type="coiled-coil region" evidence="5">
    <location>
        <begin position="176"/>
        <end position="203"/>
    </location>
</feature>
<dbReference type="Gene3D" id="3.30.40.10">
    <property type="entry name" value="Zinc/RING finger domain, C3HC4 (zinc finger)"/>
    <property type="match status" value="1"/>
</dbReference>
<evidence type="ECO:0000313" key="9">
    <source>
        <dbReference type="Proteomes" id="UP001432027"/>
    </source>
</evidence>
<evidence type="ECO:0000256" key="2">
    <source>
        <dbReference type="ARBA" id="ARBA00022771"/>
    </source>
</evidence>
<comment type="caution">
    <text evidence="8">The sequence shown here is derived from an EMBL/GenBank/DDBJ whole genome shotgun (WGS) entry which is preliminary data.</text>
</comment>
<dbReference type="AlphaFoldDB" id="A0AAV5SDR3"/>
<dbReference type="InterPro" id="IPR001841">
    <property type="entry name" value="Znf_RING"/>
</dbReference>
<feature type="compositionally biased region" description="Basic and acidic residues" evidence="6">
    <location>
        <begin position="376"/>
        <end position="386"/>
    </location>
</feature>
<accession>A0AAV5SDR3</accession>
<evidence type="ECO:0000313" key="8">
    <source>
        <dbReference type="EMBL" id="GMS80842.1"/>
    </source>
</evidence>
<dbReference type="EMBL" id="BTSX01000001">
    <property type="protein sequence ID" value="GMS80842.1"/>
    <property type="molecule type" value="Genomic_DNA"/>
</dbReference>
<feature type="compositionally biased region" description="Low complexity" evidence="6">
    <location>
        <begin position="346"/>
        <end position="371"/>
    </location>
</feature>
<keyword evidence="1" id="KW-0479">Metal-binding</keyword>
<feature type="non-terminal residue" evidence="8">
    <location>
        <position position="1"/>
    </location>
</feature>
<dbReference type="SUPFAM" id="SSF57850">
    <property type="entry name" value="RING/U-box"/>
    <property type="match status" value="1"/>
</dbReference>
<keyword evidence="3" id="KW-0862">Zinc</keyword>
<name>A0AAV5SDR3_9BILA</name>
<dbReference type="GO" id="GO:0016567">
    <property type="term" value="P:protein ubiquitination"/>
    <property type="evidence" value="ECO:0007669"/>
    <property type="project" value="TreeGrafter"/>
</dbReference>
<dbReference type="CDD" id="cd16448">
    <property type="entry name" value="RING-H2"/>
    <property type="match status" value="1"/>
</dbReference>
<evidence type="ECO:0000256" key="3">
    <source>
        <dbReference type="ARBA" id="ARBA00022833"/>
    </source>
</evidence>
<dbReference type="Proteomes" id="UP001432027">
    <property type="component" value="Unassembled WGS sequence"/>
</dbReference>
<dbReference type="InterPro" id="IPR013083">
    <property type="entry name" value="Znf_RING/FYVE/PHD"/>
</dbReference>
<dbReference type="PANTHER" id="PTHR45969">
    <property type="entry name" value="RING ZINC FINGER PROTEIN-RELATED"/>
    <property type="match status" value="1"/>
</dbReference>
<dbReference type="Pfam" id="PF13639">
    <property type="entry name" value="zf-RING_2"/>
    <property type="match status" value="1"/>
</dbReference>
<gene>
    <name evidence="8" type="ORF">PENTCL1PPCAC_3017</name>
</gene>
<sequence>SMPARFRSGSAAASTPRASPMTPLATSTPIRSASRRAPPTASASRPPPRGALIVDFEEECCICCAALDSKRSVSLAPCRHSFHTTCATIWLETRSGRPQQTCPLCRTRIHAVEANGTSASPAFPYGDSGQPTRAVLQQEHQPGNIEWLMRETDEQLQSCMQLEAAARLACRSDEYIGDIQSEMRRLEERKETLARLLEQLRRGEWAQQQQPPQQYSAENMREVQARINAVIQAMQRIHQQPRFQFAPGNFLRPTEASVAARAVPPRRPRAAATQQQPPLLPNGTAAATQFRPATVPMPFRAGRPTASSMARERVAPAAAAVPTQPRSAHLRRQQPALPATGRVSVPAAGPARRRLAATSASPRAVAASPSTRGRRSNREQADVRGQEVDIVVVHEAPSDVVVVEVEQPPRPAPNVFETPRRSERIAAMLRRFGSMEEQPSIRRSEEI</sequence>
<dbReference type="PROSITE" id="PS50089">
    <property type="entry name" value="ZF_RING_2"/>
    <property type="match status" value="1"/>
</dbReference>
<feature type="compositionally biased region" description="Low complexity" evidence="6">
    <location>
        <begin position="25"/>
        <end position="44"/>
    </location>
</feature>
<evidence type="ECO:0000256" key="6">
    <source>
        <dbReference type="SAM" id="MobiDB-lite"/>
    </source>
</evidence>
<dbReference type="SMART" id="SM00184">
    <property type="entry name" value="RING"/>
    <property type="match status" value="1"/>
</dbReference>
<dbReference type="GO" id="GO:0061630">
    <property type="term" value="F:ubiquitin protein ligase activity"/>
    <property type="evidence" value="ECO:0007669"/>
    <property type="project" value="TreeGrafter"/>
</dbReference>
<organism evidence="8 9">
    <name type="scientific">Pristionchus entomophagus</name>
    <dbReference type="NCBI Taxonomy" id="358040"/>
    <lineage>
        <taxon>Eukaryota</taxon>
        <taxon>Metazoa</taxon>
        <taxon>Ecdysozoa</taxon>
        <taxon>Nematoda</taxon>
        <taxon>Chromadorea</taxon>
        <taxon>Rhabditida</taxon>
        <taxon>Rhabditina</taxon>
        <taxon>Diplogasteromorpha</taxon>
        <taxon>Diplogasteroidea</taxon>
        <taxon>Neodiplogasteridae</taxon>
        <taxon>Pristionchus</taxon>
    </lineage>
</organism>
<proteinExistence type="predicted"/>
<dbReference type="PANTHER" id="PTHR45969:SF69">
    <property type="entry name" value="FINGER DOMAIN PROTEIN, PUTATIVE (AFU_ORTHOLOGUE AFUA_3G12190)-RELATED"/>
    <property type="match status" value="1"/>
</dbReference>
<dbReference type="GO" id="GO:0008270">
    <property type="term" value="F:zinc ion binding"/>
    <property type="evidence" value="ECO:0007669"/>
    <property type="project" value="UniProtKB-KW"/>
</dbReference>
<feature type="region of interest" description="Disordered" evidence="6">
    <location>
        <begin position="317"/>
        <end position="386"/>
    </location>
</feature>
<evidence type="ECO:0000256" key="5">
    <source>
        <dbReference type="SAM" id="Coils"/>
    </source>
</evidence>
<keyword evidence="5" id="KW-0175">Coiled coil</keyword>
<feature type="region of interest" description="Disordered" evidence="6">
    <location>
        <begin position="1"/>
        <end position="48"/>
    </location>
</feature>
<evidence type="ECO:0000259" key="7">
    <source>
        <dbReference type="PROSITE" id="PS50089"/>
    </source>
</evidence>